<evidence type="ECO:0008006" key="4">
    <source>
        <dbReference type="Google" id="ProtNLM"/>
    </source>
</evidence>
<evidence type="ECO:0000256" key="1">
    <source>
        <dbReference type="SAM" id="Phobius"/>
    </source>
</evidence>
<keyword evidence="1" id="KW-1133">Transmembrane helix</keyword>
<gene>
    <name evidence="2" type="ORF">SAMN06296010_0508</name>
</gene>
<keyword evidence="3" id="KW-1185">Reference proteome</keyword>
<keyword evidence="1" id="KW-0812">Transmembrane</keyword>
<reference evidence="3" key="1">
    <citation type="submission" date="2017-04" db="EMBL/GenBank/DDBJ databases">
        <authorList>
            <person name="Varghese N."/>
            <person name="Submissions S."/>
        </authorList>
    </citation>
    <scope>NUCLEOTIDE SEQUENCE [LARGE SCALE GENOMIC DNA]</scope>
    <source>
        <strain evidence="3">VKM Ac-2510</strain>
    </source>
</reference>
<proteinExistence type="predicted"/>
<accession>A0A1X7IGY2</accession>
<feature type="transmembrane region" description="Helical" evidence="1">
    <location>
        <begin position="7"/>
        <end position="28"/>
    </location>
</feature>
<dbReference type="RefSeq" id="WP_085482615.1">
    <property type="nucleotide sequence ID" value="NZ_FXAY01000001.1"/>
</dbReference>
<dbReference type="AlphaFoldDB" id="A0A1X7IGY2"/>
<dbReference type="EMBL" id="FXAY01000001">
    <property type="protein sequence ID" value="SMG14068.1"/>
    <property type="molecule type" value="Genomic_DNA"/>
</dbReference>
<protein>
    <recommendedName>
        <fullName evidence="4">DUF5640 domain-containing protein</fullName>
    </recommendedName>
</protein>
<evidence type="ECO:0000313" key="2">
    <source>
        <dbReference type="EMBL" id="SMG14068.1"/>
    </source>
</evidence>
<sequence length="154" mass="16584">MRRRSLRLLLIGLVSVAVLGAVIIVIVITTNANRPIADSDLIGSWTSESGSGTLDVRADGSFSIDDMSADPWTLLDATGTFSGEGTWQSDAKVRDVVLSFADWRESEGSSAGVPDPASVTSFGFHMRLSGERKDLTMSFTATDPDTFFTFTRVK</sequence>
<keyword evidence="1" id="KW-0472">Membrane</keyword>
<organism evidence="2 3">
    <name type="scientific">Agreia pratensis</name>
    <dbReference type="NCBI Taxonomy" id="150121"/>
    <lineage>
        <taxon>Bacteria</taxon>
        <taxon>Bacillati</taxon>
        <taxon>Actinomycetota</taxon>
        <taxon>Actinomycetes</taxon>
        <taxon>Micrococcales</taxon>
        <taxon>Microbacteriaceae</taxon>
        <taxon>Agreia</taxon>
    </lineage>
</organism>
<dbReference type="Proteomes" id="UP000193244">
    <property type="component" value="Unassembled WGS sequence"/>
</dbReference>
<evidence type="ECO:0000313" key="3">
    <source>
        <dbReference type="Proteomes" id="UP000193244"/>
    </source>
</evidence>
<name>A0A1X7IGY2_9MICO</name>
<dbReference type="STRING" id="150121.SAMN06296010_0508"/>